<dbReference type="EMBL" id="AMQN01005192">
    <property type="status" value="NOT_ANNOTATED_CDS"/>
    <property type="molecule type" value="Genomic_DNA"/>
</dbReference>
<evidence type="ECO:0000313" key="7">
    <source>
        <dbReference type="Proteomes" id="UP000014760"/>
    </source>
</evidence>
<dbReference type="GO" id="GO:0006508">
    <property type="term" value="P:proteolysis"/>
    <property type="evidence" value="ECO:0007669"/>
    <property type="project" value="UniProtKB-KW"/>
</dbReference>
<dbReference type="OrthoDB" id="449345at2759"/>
<dbReference type="InterPro" id="IPR012548">
    <property type="entry name" value="MATCAP"/>
</dbReference>
<evidence type="ECO:0000313" key="5">
    <source>
        <dbReference type="EMBL" id="ELU13184.1"/>
    </source>
</evidence>
<evidence type="ECO:0000256" key="4">
    <source>
        <dbReference type="ARBA" id="ARBA00023049"/>
    </source>
</evidence>
<keyword evidence="7" id="KW-1185">Reference proteome</keyword>
<keyword evidence="2" id="KW-0645">Protease</keyword>
<dbReference type="PANTHER" id="PTHR31817:SF5">
    <property type="match status" value="1"/>
</dbReference>
<keyword evidence="4" id="KW-0482">Metalloprotease</keyword>
<dbReference type="AlphaFoldDB" id="R7V3T6"/>
<gene>
    <name evidence="5" type="ORF">CAPTEDRAFT_187863</name>
</gene>
<reference evidence="7" key="1">
    <citation type="submission" date="2012-12" db="EMBL/GenBank/DDBJ databases">
        <authorList>
            <person name="Hellsten U."/>
            <person name="Grimwood J."/>
            <person name="Chapman J.A."/>
            <person name="Shapiro H."/>
            <person name="Aerts A."/>
            <person name="Otillar R.P."/>
            <person name="Terry A.Y."/>
            <person name="Boore J.L."/>
            <person name="Simakov O."/>
            <person name="Marletaz F."/>
            <person name="Cho S.-J."/>
            <person name="Edsinger-Gonzales E."/>
            <person name="Havlak P."/>
            <person name="Kuo D.-H."/>
            <person name="Larsson T."/>
            <person name="Lv J."/>
            <person name="Arendt D."/>
            <person name="Savage R."/>
            <person name="Osoegawa K."/>
            <person name="de Jong P."/>
            <person name="Lindberg D.R."/>
            <person name="Seaver E.C."/>
            <person name="Weisblat D.A."/>
            <person name="Putnam N.H."/>
            <person name="Grigoriev I.V."/>
            <person name="Rokhsar D.S."/>
        </authorList>
    </citation>
    <scope>NUCLEOTIDE SEQUENCE</scope>
    <source>
        <strain evidence="7">I ESC-2004</strain>
    </source>
</reference>
<evidence type="ECO:0000256" key="2">
    <source>
        <dbReference type="ARBA" id="ARBA00022670"/>
    </source>
</evidence>
<dbReference type="Proteomes" id="UP000014760">
    <property type="component" value="Unassembled WGS sequence"/>
</dbReference>
<dbReference type="EMBL" id="AMQN01005191">
    <property type="status" value="NOT_ANNOTATED_CDS"/>
    <property type="molecule type" value="Genomic_DNA"/>
</dbReference>
<dbReference type="HOGENOM" id="CLU_814428_0_0_1"/>
<evidence type="ECO:0000313" key="6">
    <source>
        <dbReference type="EnsemblMetazoa" id="CapteP187863"/>
    </source>
</evidence>
<name>R7V3T6_CAPTE</name>
<reference evidence="5 7" key="2">
    <citation type="journal article" date="2013" name="Nature">
        <title>Insights into bilaterian evolution from three spiralian genomes.</title>
        <authorList>
            <person name="Simakov O."/>
            <person name="Marletaz F."/>
            <person name="Cho S.J."/>
            <person name="Edsinger-Gonzales E."/>
            <person name="Havlak P."/>
            <person name="Hellsten U."/>
            <person name="Kuo D.H."/>
            <person name="Larsson T."/>
            <person name="Lv J."/>
            <person name="Arendt D."/>
            <person name="Savage R."/>
            <person name="Osoegawa K."/>
            <person name="de Jong P."/>
            <person name="Grimwood J."/>
            <person name="Chapman J.A."/>
            <person name="Shapiro H."/>
            <person name="Aerts A."/>
            <person name="Otillar R.P."/>
            <person name="Terry A.Y."/>
            <person name="Boore J.L."/>
            <person name="Grigoriev I.V."/>
            <person name="Lindberg D.R."/>
            <person name="Seaver E.C."/>
            <person name="Weisblat D.A."/>
            <person name="Putnam N.H."/>
            <person name="Rokhsar D.S."/>
        </authorList>
    </citation>
    <scope>NUCLEOTIDE SEQUENCE</scope>
    <source>
        <strain evidence="5 7">I ESC-2004</strain>
    </source>
</reference>
<evidence type="ECO:0000256" key="1">
    <source>
        <dbReference type="ARBA" id="ARBA00001947"/>
    </source>
</evidence>
<organism evidence="5">
    <name type="scientific">Capitella teleta</name>
    <name type="common">Polychaete worm</name>
    <dbReference type="NCBI Taxonomy" id="283909"/>
    <lineage>
        <taxon>Eukaryota</taxon>
        <taxon>Metazoa</taxon>
        <taxon>Spiralia</taxon>
        <taxon>Lophotrochozoa</taxon>
        <taxon>Annelida</taxon>
        <taxon>Polychaeta</taxon>
        <taxon>Sedentaria</taxon>
        <taxon>Scolecida</taxon>
        <taxon>Capitellidae</taxon>
        <taxon>Capitella</taxon>
    </lineage>
</organism>
<dbReference type="GO" id="GO:0008237">
    <property type="term" value="F:metallopeptidase activity"/>
    <property type="evidence" value="ECO:0007669"/>
    <property type="project" value="UniProtKB-KW"/>
</dbReference>
<comment type="cofactor">
    <cofactor evidence="1">
        <name>Zn(2+)</name>
        <dbReference type="ChEBI" id="CHEBI:29105"/>
    </cofactor>
</comment>
<dbReference type="PANTHER" id="PTHR31817">
    <property type="match status" value="1"/>
</dbReference>
<protein>
    <submittedName>
        <fullName evidence="5 6">Uncharacterized protein</fullName>
    </submittedName>
</protein>
<dbReference type="EMBL" id="KB295394">
    <property type="protein sequence ID" value="ELU13184.1"/>
    <property type="molecule type" value="Genomic_DNA"/>
</dbReference>
<evidence type="ECO:0000256" key="3">
    <source>
        <dbReference type="ARBA" id="ARBA00022801"/>
    </source>
</evidence>
<reference evidence="6" key="3">
    <citation type="submission" date="2015-06" db="UniProtKB">
        <authorList>
            <consortium name="EnsemblMetazoa"/>
        </authorList>
    </citation>
    <scope>IDENTIFICATION</scope>
</reference>
<dbReference type="EnsemblMetazoa" id="CapteT187863">
    <property type="protein sequence ID" value="CapteP187863"/>
    <property type="gene ID" value="CapteG187863"/>
</dbReference>
<keyword evidence="3" id="KW-0378">Hydrolase</keyword>
<proteinExistence type="predicted"/>
<sequence>MGEDKKKRSRFRKVSIFKEVDETPSRFLGNLCPTNLEEQKEGFLKHGILPKFKMRTSQAEIDKITAKSRGQIRFDLLNEAKVIIQKVKKEFGDGQKYLEAAYGPPTDFITGTEVIAKYLMECNCEGEITVYWTRQLECSGKVCVDELSRIRRLARCECIKLPKFMKDIEKYKRSLRQMGYVNGLIARPEKRGVLKCCKGDLLKTKNAEMSSMSKISRRQFSCFGHCAGSSTSSVTPSPTLTKGVPLTKSTNNLSCDSNFSHCFKCNSFSDDEDNDRGDIDIQSVSALHSGIHSDTRLLSRPKKSTNKINAVEQSLSKSASISADSSSTHSFGLLNRAPKFC</sequence>
<accession>R7V3T6</accession>